<keyword evidence="6" id="KW-0406">Ion transport</keyword>
<keyword evidence="2" id="KW-0813">Transport</keyword>
<dbReference type="InterPro" id="IPR018422">
    <property type="entry name" value="Cation/H_exchanger_CPA1"/>
</dbReference>
<feature type="compositionally biased region" description="Low complexity" evidence="11">
    <location>
        <begin position="715"/>
        <end position="744"/>
    </location>
</feature>
<sequence>MSVTGEIASMVLAANSSAPAPAPMPDDTEDVVEAYSFNTGLMVLLMVVWSAVGHQVASRTKYLGDWSAACILGLLTGLIILILQRYMSADAVHQLLTFNPADFFTYLLPPIIFYAGLSVKKKQFFRNFGTIASFGILGTYVAFALIALVLYGLAQLPNVLNLSDSLALGVIFAATDSVAVLQVLRPDRAPLLYSLVFGEGVINDATAVALLRAVQELGTMDNSGLHAGLVVTVLVKFLYLFAASMLLGLAFGLGTSFLMKRAKSNSVPQEVALIGMLGYLSYLSGELLGLSGIVTLFCCAVAISHYALHNISAPARVTLVRSCQTLSYVSEGAIFIYVGMDTLDPLKWKNTYFGETVWLFCVLLLLTMLGRAAFVFPFSFLHNWWARDEQLTFKEMIVIWWAGLIRGAVSVALVYYYFDPKGQSEDSHRATLIATTLVVVMFSITVFGAITKPLLDFTLGMGGKGGMTVESRNPSHLAELIPHHNHSSLDGLNPVDILKPTNGRGPVYAAVGTQQETVFPLDAAHESSQLHRKTWATSYDSLPSSTALDDGLDPQPNHHPDRHDRDTGSGGMGTFQPPPLTPSPPRQVQRQDSHALAEEGFGQPRPVKQDGHANSTRPGGDASAAGVGLSSQAIEMVEGTYSNGDGGPSANPFGFDSFGNSLAGPGQQSQKPPRSQHPPRMSLGRSWHPRGQQEHPEGLQQPTRLSMSESREASAEAPRPAQGRGRGRPSTGSRSSFSSAHGSRPALTPFAQEGMQSRAHELAPLTRSVPRGAHDPADNGPGESTPAAAFGWTGLDERTSSGAGAALGTGRINRWWVAFDARYMQPVFGGPQHLEASTGNSPRSPNARLLRGGL</sequence>
<feature type="region of interest" description="Disordered" evidence="11">
    <location>
        <begin position="639"/>
        <end position="747"/>
    </location>
</feature>
<protein>
    <submittedName>
        <fullName evidence="14">G4843 protein</fullName>
    </submittedName>
</protein>
<evidence type="ECO:0000256" key="8">
    <source>
        <dbReference type="ARBA" id="ARBA00023201"/>
    </source>
</evidence>
<feature type="transmembrane region" description="Helical" evidence="12">
    <location>
        <begin position="103"/>
        <end position="119"/>
    </location>
</feature>
<feature type="transmembrane region" description="Helical" evidence="12">
    <location>
        <begin position="35"/>
        <end position="52"/>
    </location>
</feature>
<keyword evidence="15" id="KW-1185">Reference proteome</keyword>
<dbReference type="Gene3D" id="6.10.140.1330">
    <property type="match status" value="1"/>
</dbReference>
<dbReference type="PANTHER" id="PTHR10110">
    <property type="entry name" value="SODIUM/HYDROGEN EXCHANGER"/>
    <property type="match status" value="1"/>
</dbReference>
<dbReference type="PRINTS" id="PR01084">
    <property type="entry name" value="NAHEXCHNGR"/>
</dbReference>
<proteinExistence type="predicted"/>
<gene>
    <name evidence="14" type="primary">g4843</name>
    <name evidence="14" type="ORF">VP750_LOCUS4131</name>
</gene>
<feature type="transmembrane region" description="Helical" evidence="12">
    <location>
        <begin position="131"/>
        <end position="154"/>
    </location>
</feature>
<feature type="transmembrane region" description="Helical" evidence="12">
    <location>
        <begin position="430"/>
        <end position="450"/>
    </location>
</feature>
<evidence type="ECO:0000256" key="3">
    <source>
        <dbReference type="ARBA" id="ARBA00022692"/>
    </source>
</evidence>
<comment type="caution">
    <text evidence="14">The sequence shown here is derived from an EMBL/GenBank/DDBJ whole genome shotgun (WGS) entry which is preliminary data.</text>
</comment>
<feature type="transmembrane region" description="Helical" evidence="12">
    <location>
        <begin position="398"/>
        <end position="418"/>
    </location>
</feature>
<feature type="transmembrane region" description="Helical" evidence="12">
    <location>
        <begin position="166"/>
        <end position="184"/>
    </location>
</feature>
<evidence type="ECO:0000256" key="1">
    <source>
        <dbReference type="ARBA" id="ARBA00004141"/>
    </source>
</evidence>
<keyword evidence="4 12" id="KW-1133">Transmembrane helix</keyword>
<comment type="subcellular location">
    <subcellularLocation>
        <location evidence="1">Membrane</location>
        <topology evidence="1">Multi-pass membrane protein</topology>
    </subcellularLocation>
</comment>
<evidence type="ECO:0000256" key="7">
    <source>
        <dbReference type="ARBA" id="ARBA00023136"/>
    </source>
</evidence>
<feature type="compositionally biased region" description="Polar residues" evidence="11">
    <location>
        <begin position="835"/>
        <end position="844"/>
    </location>
</feature>
<dbReference type="Proteomes" id="UP001497392">
    <property type="component" value="Unassembled WGS sequence"/>
</dbReference>
<evidence type="ECO:0000256" key="11">
    <source>
        <dbReference type="SAM" id="MobiDB-lite"/>
    </source>
</evidence>
<evidence type="ECO:0000259" key="13">
    <source>
        <dbReference type="Pfam" id="PF00999"/>
    </source>
</evidence>
<dbReference type="PANTHER" id="PTHR10110:SF197">
    <property type="entry name" value="SODIUM_HYDROGEN EXCHANGER"/>
    <property type="match status" value="1"/>
</dbReference>
<dbReference type="InterPro" id="IPR006153">
    <property type="entry name" value="Cation/H_exchanger_TM"/>
</dbReference>
<evidence type="ECO:0000256" key="2">
    <source>
        <dbReference type="ARBA" id="ARBA00022448"/>
    </source>
</evidence>
<feature type="transmembrane region" description="Helical" evidence="12">
    <location>
        <begin position="64"/>
        <end position="83"/>
    </location>
</feature>
<name>A0ABP1FWG1_9CHLO</name>
<comment type="catalytic activity">
    <reaction evidence="10">
        <text>K(+)(in) + H(+)(out) = K(+)(out) + H(+)(in)</text>
        <dbReference type="Rhea" id="RHEA:29467"/>
        <dbReference type="ChEBI" id="CHEBI:15378"/>
        <dbReference type="ChEBI" id="CHEBI:29103"/>
    </reaction>
</comment>
<dbReference type="Pfam" id="PF00999">
    <property type="entry name" value="Na_H_Exchanger"/>
    <property type="match status" value="1"/>
</dbReference>
<evidence type="ECO:0000256" key="9">
    <source>
        <dbReference type="ARBA" id="ARBA00047524"/>
    </source>
</evidence>
<organism evidence="14 15">
    <name type="scientific">Coccomyxa viridis</name>
    <dbReference type="NCBI Taxonomy" id="1274662"/>
    <lineage>
        <taxon>Eukaryota</taxon>
        <taxon>Viridiplantae</taxon>
        <taxon>Chlorophyta</taxon>
        <taxon>core chlorophytes</taxon>
        <taxon>Trebouxiophyceae</taxon>
        <taxon>Trebouxiophyceae incertae sedis</taxon>
        <taxon>Coccomyxaceae</taxon>
        <taxon>Coccomyxa</taxon>
    </lineage>
</organism>
<evidence type="ECO:0000313" key="15">
    <source>
        <dbReference type="Proteomes" id="UP001497392"/>
    </source>
</evidence>
<evidence type="ECO:0000256" key="6">
    <source>
        <dbReference type="ARBA" id="ARBA00023065"/>
    </source>
</evidence>
<dbReference type="InterPro" id="IPR004709">
    <property type="entry name" value="NaH_exchanger"/>
</dbReference>
<feature type="transmembrane region" description="Helical" evidence="12">
    <location>
        <begin position="226"/>
        <end position="253"/>
    </location>
</feature>
<dbReference type="EMBL" id="CAXHTA020000007">
    <property type="protein sequence ID" value="CAL5222472.1"/>
    <property type="molecule type" value="Genomic_DNA"/>
</dbReference>
<evidence type="ECO:0000313" key="14">
    <source>
        <dbReference type="EMBL" id="CAL5222472.1"/>
    </source>
</evidence>
<keyword evidence="5" id="KW-0915">Sodium</keyword>
<evidence type="ECO:0000256" key="10">
    <source>
        <dbReference type="ARBA" id="ARBA00047912"/>
    </source>
</evidence>
<feature type="compositionally biased region" description="Pro residues" evidence="11">
    <location>
        <begin position="576"/>
        <end position="585"/>
    </location>
</feature>
<feature type="domain" description="Cation/H+ exchanger transmembrane" evidence="13">
    <location>
        <begin position="56"/>
        <end position="455"/>
    </location>
</feature>
<evidence type="ECO:0000256" key="5">
    <source>
        <dbReference type="ARBA" id="ARBA00023053"/>
    </source>
</evidence>
<feature type="region of interest" description="Disordered" evidence="11">
    <location>
        <begin position="768"/>
        <end position="788"/>
    </location>
</feature>
<feature type="region of interest" description="Disordered" evidence="11">
    <location>
        <begin position="545"/>
        <end position="626"/>
    </location>
</feature>
<keyword evidence="7 12" id="KW-0472">Membrane</keyword>
<keyword evidence="3 12" id="KW-0812">Transmembrane</keyword>
<feature type="compositionally biased region" description="Basic and acidic residues" evidence="11">
    <location>
        <begin position="556"/>
        <end position="567"/>
    </location>
</feature>
<reference evidence="14 15" key="1">
    <citation type="submission" date="2024-06" db="EMBL/GenBank/DDBJ databases">
        <authorList>
            <person name="Kraege A."/>
            <person name="Thomma B."/>
        </authorList>
    </citation>
    <scope>NUCLEOTIDE SEQUENCE [LARGE SCALE GENOMIC DNA]</scope>
</reference>
<feature type="region of interest" description="Disordered" evidence="11">
    <location>
        <begin position="834"/>
        <end position="854"/>
    </location>
</feature>
<accession>A0ABP1FWG1</accession>
<feature type="transmembrane region" description="Helical" evidence="12">
    <location>
        <begin position="357"/>
        <end position="378"/>
    </location>
</feature>
<keyword evidence="8" id="KW-0739">Sodium transport</keyword>
<evidence type="ECO:0000256" key="12">
    <source>
        <dbReference type="SAM" id="Phobius"/>
    </source>
</evidence>
<comment type="catalytic activity">
    <reaction evidence="9">
        <text>Na(+)(in) + H(+)(out) = Na(+)(out) + H(+)(in)</text>
        <dbReference type="Rhea" id="RHEA:29419"/>
        <dbReference type="ChEBI" id="CHEBI:15378"/>
        <dbReference type="ChEBI" id="CHEBI:29101"/>
    </reaction>
</comment>
<feature type="transmembrane region" description="Helical" evidence="12">
    <location>
        <begin position="288"/>
        <end position="308"/>
    </location>
</feature>
<evidence type="ECO:0000256" key="4">
    <source>
        <dbReference type="ARBA" id="ARBA00022989"/>
    </source>
</evidence>